<feature type="transmembrane region" description="Helical" evidence="11">
    <location>
        <begin position="50"/>
        <end position="69"/>
    </location>
</feature>
<dbReference type="EMBL" id="NIGF01000002">
    <property type="protein sequence ID" value="PQV65176.1"/>
    <property type="molecule type" value="Genomic_DNA"/>
</dbReference>
<dbReference type="AlphaFoldDB" id="A0A2S8SWJ2"/>
<dbReference type="InterPro" id="IPR008915">
    <property type="entry name" value="Peptidase_M50"/>
</dbReference>
<evidence type="ECO:0000259" key="12">
    <source>
        <dbReference type="Pfam" id="PF02163"/>
    </source>
</evidence>
<evidence type="ECO:0000256" key="7">
    <source>
        <dbReference type="ARBA" id="ARBA00022833"/>
    </source>
</evidence>
<keyword evidence="8 11" id="KW-1133">Transmembrane helix</keyword>
<evidence type="ECO:0000256" key="2">
    <source>
        <dbReference type="ARBA" id="ARBA00004141"/>
    </source>
</evidence>
<feature type="transmembrane region" description="Helical" evidence="11">
    <location>
        <begin position="399"/>
        <end position="417"/>
    </location>
</feature>
<evidence type="ECO:0000256" key="5">
    <source>
        <dbReference type="ARBA" id="ARBA00022692"/>
    </source>
</evidence>
<evidence type="ECO:0000256" key="3">
    <source>
        <dbReference type="ARBA" id="ARBA00007931"/>
    </source>
</evidence>
<keyword evidence="6" id="KW-0378">Hydrolase</keyword>
<dbReference type="InParanoid" id="A0A2S8SWJ2"/>
<keyword evidence="4 14" id="KW-0645">Protease</keyword>
<dbReference type="InterPro" id="IPR041489">
    <property type="entry name" value="PDZ_6"/>
</dbReference>
<dbReference type="PANTHER" id="PTHR42837:SF2">
    <property type="entry name" value="MEMBRANE METALLOPROTEASE ARASP2, CHLOROPLASTIC-RELATED"/>
    <property type="match status" value="1"/>
</dbReference>
<dbReference type="InterPro" id="IPR036034">
    <property type="entry name" value="PDZ_sf"/>
</dbReference>
<feature type="domain" description="Peptidase M50" evidence="12">
    <location>
        <begin position="53"/>
        <end position="411"/>
    </location>
</feature>
<evidence type="ECO:0000256" key="11">
    <source>
        <dbReference type="SAM" id="Phobius"/>
    </source>
</evidence>
<feature type="transmembrane region" description="Helical" evidence="11">
    <location>
        <begin position="155"/>
        <end position="180"/>
    </location>
</feature>
<sequence>MSQSVQVSPNNSTPPTEKPQSRLFSLAQIALGIAGVVVLALRFPDLARTIVVFAIILGVLIFVHEWGHFQFARWAGMKVNRFAIGFPPFIFNREKNGITYSIGALPIGGMVDIAGLGSEEEMVNTAKGEVAEPKRDISRPFGQRQFQDASLFGRFMTLFAGPLMNFLFAIILAIGLFSFVGRADYEKAQDNKVGLLMGESPAAKAGVEEGDLLIGINGKAANNSEALRKLIHENGKKNLKLEVLRDGKKLEKTMIPEFKEQPTADGKGSEMVPTIGVVFTYNPTTLVYEKVGIGEAVKLSFTAAYRMSAQILETVKRAFTFKLTEVERNGIGGPVKIAQTVGQVAKDGQILPLLELTAALSINLGLMNLLPLPALDGGRILFLGFEFITRRPFNPKWEGLVHAAGMVMLLVFMLLITGRDLMPFLKTIRF</sequence>
<dbReference type="GO" id="GO:0006508">
    <property type="term" value="P:proteolysis"/>
    <property type="evidence" value="ECO:0007669"/>
    <property type="project" value="UniProtKB-KW"/>
</dbReference>
<dbReference type="InterPro" id="IPR004387">
    <property type="entry name" value="Pept_M50_Zn"/>
</dbReference>
<comment type="caution">
    <text evidence="14">The sequence shown here is derived from an EMBL/GenBank/DDBJ whole genome shotgun (WGS) entry which is preliminary data.</text>
</comment>
<keyword evidence="10 11" id="KW-0472">Membrane</keyword>
<dbReference type="RefSeq" id="WP_105482498.1">
    <property type="nucleotide sequence ID" value="NZ_NIGF01000002.1"/>
</dbReference>
<dbReference type="Proteomes" id="UP000237684">
    <property type="component" value="Unassembled WGS sequence"/>
</dbReference>
<dbReference type="CDD" id="cd06163">
    <property type="entry name" value="S2P-M50_PDZ_RseP-like"/>
    <property type="match status" value="1"/>
</dbReference>
<keyword evidence="7" id="KW-0862">Zinc</keyword>
<evidence type="ECO:0000313" key="15">
    <source>
        <dbReference type="Proteomes" id="UP000237684"/>
    </source>
</evidence>
<dbReference type="GO" id="GO:0004222">
    <property type="term" value="F:metalloendopeptidase activity"/>
    <property type="evidence" value="ECO:0007669"/>
    <property type="project" value="InterPro"/>
</dbReference>
<dbReference type="Gene3D" id="2.30.42.10">
    <property type="match status" value="1"/>
</dbReference>
<comment type="subcellular location">
    <subcellularLocation>
        <location evidence="2">Membrane</location>
        <topology evidence="2">Multi-pass membrane protein</topology>
    </subcellularLocation>
</comment>
<dbReference type="Pfam" id="PF02163">
    <property type="entry name" value="Peptidase_M50"/>
    <property type="match status" value="1"/>
</dbReference>
<feature type="transmembrane region" description="Helical" evidence="11">
    <location>
        <begin position="23"/>
        <end position="43"/>
    </location>
</feature>
<feature type="domain" description="PDZ" evidence="13">
    <location>
        <begin position="199"/>
        <end position="245"/>
    </location>
</feature>
<dbReference type="FunCoup" id="A0A2S8SWJ2">
    <property type="interactions" value="421"/>
</dbReference>
<dbReference type="SUPFAM" id="SSF50156">
    <property type="entry name" value="PDZ domain-like"/>
    <property type="match status" value="1"/>
</dbReference>
<evidence type="ECO:0000256" key="1">
    <source>
        <dbReference type="ARBA" id="ARBA00001947"/>
    </source>
</evidence>
<dbReference type="PANTHER" id="PTHR42837">
    <property type="entry name" value="REGULATOR OF SIGMA-E PROTEASE RSEP"/>
    <property type="match status" value="1"/>
</dbReference>
<protein>
    <submittedName>
        <fullName evidence="14">Regulator of sigma E protease</fullName>
    </submittedName>
</protein>
<proteinExistence type="inferred from homology"/>
<name>A0A2S8SWJ2_9BACT</name>
<organism evidence="14 15">
    <name type="scientific">Abditibacterium utsteinense</name>
    <dbReference type="NCBI Taxonomy" id="1960156"/>
    <lineage>
        <taxon>Bacteria</taxon>
        <taxon>Pseudomonadati</taxon>
        <taxon>Abditibacteriota</taxon>
        <taxon>Abditibacteriia</taxon>
        <taxon>Abditibacteriales</taxon>
        <taxon>Abditibacteriaceae</taxon>
        <taxon>Abditibacterium</taxon>
    </lineage>
</organism>
<evidence type="ECO:0000256" key="4">
    <source>
        <dbReference type="ARBA" id="ARBA00022670"/>
    </source>
</evidence>
<evidence type="ECO:0000259" key="13">
    <source>
        <dbReference type="Pfam" id="PF17820"/>
    </source>
</evidence>
<reference evidence="14 15" key="1">
    <citation type="journal article" date="2018" name="Syst. Appl. Microbiol.">
        <title>Abditibacterium utsteinense sp. nov., the first cultivated member of candidate phylum FBP, isolated from ice-free Antarctic soil samples.</title>
        <authorList>
            <person name="Tahon G."/>
            <person name="Tytgat B."/>
            <person name="Lebbe L."/>
            <person name="Carlier A."/>
            <person name="Willems A."/>
        </authorList>
    </citation>
    <scope>NUCLEOTIDE SEQUENCE [LARGE SCALE GENOMIC DNA]</scope>
    <source>
        <strain evidence="14 15">LMG 29911</strain>
    </source>
</reference>
<keyword evidence="5 11" id="KW-0812">Transmembrane</keyword>
<evidence type="ECO:0000256" key="6">
    <source>
        <dbReference type="ARBA" id="ARBA00022801"/>
    </source>
</evidence>
<comment type="cofactor">
    <cofactor evidence="1">
        <name>Zn(2+)</name>
        <dbReference type="ChEBI" id="CHEBI:29105"/>
    </cofactor>
</comment>
<accession>A0A2S8SWJ2</accession>
<evidence type="ECO:0000313" key="14">
    <source>
        <dbReference type="EMBL" id="PQV65176.1"/>
    </source>
</evidence>
<keyword evidence="9" id="KW-0482">Metalloprotease</keyword>
<comment type="similarity">
    <text evidence="3">Belongs to the peptidase M50B family.</text>
</comment>
<evidence type="ECO:0000256" key="10">
    <source>
        <dbReference type="ARBA" id="ARBA00023136"/>
    </source>
</evidence>
<dbReference type="GO" id="GO:0016020">
    <property type="term" value="C:membrane"/>
    <property type="evidence" value="ECO:0007669"/>
    <property type="project" value="UniProtKB-SubCell"/>
</dbReference>
<dbReference type="Pfam" id="PF17820">
    <property type="entry name" value="PDZ_6"/>
    <property type="match status" value="1"/>
</dbReference>
<evidence type="ECO:0000256" key="9">
    <source>
        <dbReference type="ARBA" id="ARBA00023049"/>
    </source>
</evidence>
<keyword evidence="15" id="KW-1185">Reference proteome</keyword>
<gene>
    <name evidence="14" type="ORF">B1R32_102184</name>
</gene>
<evidence type="ECO:0000256" key="8">
    <source>
        <dbReference type="ARBA" id="ARBA00022989"/>
    </source>
</evidence>
<dbReference type="OrthoDB" id="9782003at2"/>